<sequence length="614" mass="68953">MSAFEYHSSSRHIDARCPSIPFPAQLSRQSYRSHQSTWQAPPTCELDVEQYMSPRPAITVRIEELRLEMAEGTSPALHFPISPGCFHPTGAKRQEFADIVRERVDTLLIDEQHYTERRDQRLPPFDTREWKQVQTSKELRFFKQIHGGRTLDQLASDETDPDIRQAVENGYSTMLCDGQVRGSMEDMMYGMTASSQEDLMTGFSYKNAPKDCVWLGTAEGPTPDDPFVSSDFIWAFPKLTAYAVDICYLKATGVEKDRNGKRYGYLVLHSVDLPQCRPFEARGVTRAKMYFTCLFREITPGYLNVTVRGIFNLGKRPGKIAKKLVAAATKSFMIGLLNGVGIGLAKKLTLMARRNKDSLRNSKQSECSICFKTKKKLLFGLNTHLSQCGVCGATTCSNCIATTKQILFLGLDAPRSKRPCCSNCMRDARVTCGILPGEPEFQVIADFYLHRRTQSLLSPSSPVSAGFRSPLPEIYPLDTMTRNRSTRRRSVLKTNLSADMQTNSTVDESLDTDPFSRELDEADFCFSDEESNSSIVAEPDPSPVMSSDSDKSTLTLWTGTHRLHTDDFIPATRKVPTRSEFEVLQTLFQLNVKAENTYIQAQVTARGLRGAELD</sequence>
<dbReference type="PANTHER" id="PTHR13510:SF44">
    <property type="entry name" value="RABENOSYN-5"/>
    <property type="match status" value="1"/>
</dbReference>
<organism evidence="4 5">
    <name type="scientific">Phytophthora cactorum</name>
    <dbReference type="NCBI Taxonomy" id="29920"/>
    <lineage>
        <taxon>Eukaryota</taxon>
        <taxon>Sar</taxon>
        <taxon>Stramenopiles</taxon>
        <taxon>Oomycota</taxon>
        <taxon>Peronosporomycetes</taxon>
        <taxon>Peronosporales</taxon>
        <taxon>Peronosporaceae</taxon>
        <taxon>Phytophthora</taxon>
    </lineage>
</organism>
<dbReference type="EMBL" id="MJFZ01000196">
    <property type="protein sequence ID" value="RAW34602.1"/>
    <property type="molecule type" value="Genomic_DNA"/>
</dbReference>
<dbReference type="InterPro" id="IPR052727">
    <property type="entry name" value="Rab4/Rab5_effector"/>
</dbReference>
<dbReference type="EMBL" id="RCMV01000684">
    <property type="protein sequence ID" value="KAG3213946.1"/>
    <property type="molecule type" value="Genomic_DNA"/>
</dbReference>
<evidence type="ECO:0008006" key="6">
    <source>
        <dbReference type="Google" id="ProtNLM"/>
    </source>
</evidence>
<evidence type="ECO:0000313" key="5">
    <source>
        <dbReference type="Proteomes" id="UP000251314"/>
    </source>
</evidence>
<evidence type="ECO:0000313" key="2">
    <source>
        <dbReference type="EMBL" id="KAG3213946.1"/>
    </source>
</evidence>
<dbReference type="VEuPathDB" id="FungiDB:PC110_g9107"/>
<proteinExistence type="predicted"/>
<reference evidence="4 5" key="1">
    <citation type="submission" date="2018-01" db="EMBL/GenBank/DDBJ databases">
        <title>Draft genome of the strawberry crown rot pathogen Phytophthora cactorum.</title>
        <authorList>
            <person name="Armitage A.D."/>
            <person name="Lysoe E."/>
            <person name="Nellist C.F."/>
            <person name="Harrison R.J."/>
            <person name="Brurberg M.B."/>
        </authorList>
    </citation>
    <scope>NUCLEOTIDE SEQUENCE [LARGE SCALE GENOMIC DNA]</scope>
    <source>
        <strain evidence="4 5">10300</strain>
    </source>
</reference>
<dbReference type="OrthoDB" id="97475at2759"/>
<accession>A0A329SGE6</accession>
<name>A0A329SGE6_9STRA</name>
<dbReference type="InterPro" id="IPR023393">
    <property type="entry name" value="START-like_dom_sf"/>
</dbReference>
<dbReference type="Proteomes" id="UP000688947">
    <property type="component" value="Unassembled WGS sequence"/>
</dbReference>
<dbReference type="EMBL" id="JAENGZ010000410">
    <property type="protein sequence ID" value="KAG6959930.1"/>
    <property type="molecule type" value="Genomic_DNA"/>
</dbReference>
<dbReference type="AlphaFoldDB" id="A0A329SGE6"/>
<gene>
    <name evidence="3" type="ORF">JG687_00008495</name>
    <name evidence="4" type="ORF">PC110_g9107</name>
    <name evidence="2" type="ORF">PC129_g15138</name>
</gene>
<comment type="caution">
    <text evidence="4">The sequence shown here is derived from an EMBL/GenBank/DDBJ whole genome shotgun (WGS) entry which is preliminary data.</text>
</comment>
<dbReference type="Proteomes" id="UP000251314">
    <property type="component" value="Unassembled WGS sequence"/>
</dbReference>
<dbReference type="CDD" id="cd00065">
    <property type="entry name" value="FYVE_like_SF"/>
    <property type="match status" value="1"/>
</dbReference>
<evidence type="ECO:0000256" key="1">
    <source>
        <dbReference type="SAM" id="MobiDB-lite"/>
    </source>
</evidence>
<reference evidence="2" key="2">
    <citation type="submission" date="2018-05" db="EMBL/GenBank/DDBJ databases">
        <title>Effector identification in a new, highly contiguous assembly of the strawberry crown rot pathogen Phytophthora cactorum.</title>
        <authorList>
            <person name="Armitage A.D."/>
            <person name="Nellist C.F."/>
            <person name="Bates H."/>
            <person name="Vickerstaff R.J."/>
            <person name="Harrison R.J."/>
        </authorList>
    </citation>
    <scope>NUCLEOTIDE SEQUENCE</scope>
    <source>
        <strain evidence="2">P421</strain>
    </source>
</reference>
<keyword evidence="5" id="KW-1185">Reference proteome</keyword>
<dbReference type="Proteomes" id="UP000760860">
    <property type="component" value="Unassembled WGS sequence"/>
</dbReference>
<evidence type="ECO:0000313" key="3">
    <source>
        <dbReference type="EMBL" id="KAG6959930.1"/>
    </source>
</evidence>
<evidence type="ECO:0000313" key="4">
    <source>
        <dbReference type="EMBL" id="RAW34602.1"/>
    </source>
</evidence>
<dbReference type="Gene3D" id="3.30.530.20">
    <property type="match status" value="1"/>
</dbReference>
<protein>
    <recommendedName>
        <fullName evidence="6">FYVE-type domain-containing protein</fullName>
    </recommendedName>
</protein>
<feature type="region of interest" description="Disordered" evidence="1">
    <location>
        <begin position="530"/>
        <end position="551"/>
    </location>
</feature>
<reference evidence="3" key="3">
    <citation type="submission" date="2021-01" db="EMBL/GenBank/DDBJ databases">
        <title>Phytophthora aleatoria, a newly-described species from Pinus radiata is distinct from Phytophthora cactorum isolates based on comparative genomics.</title>
        <authorList>
            <person name="Mcdougal R."/>
            <person name="Panda P."/>
            <person name="Williams N."/>
            <person name="Studholme D.J."/>
        </authorList>
    </citation>
    <scope>NUCLEOTIDE SEQUENCE</scope>
    <source>
        <strain evidence="3">NZFS 3830</strain>
    </source>
</reference>
<dbReference type="PANTHER" id="PTHR13510">
    <property type="entry name" value="FYVE-FINGER-CONTAINING RAB5 EFFECTOR PROTEIN RABENOSYN-5-RELATED"/>
    <property type="match status" value="1"/>
</dbReference>